<dbReference type="EMBL" id="CP104395">
    <property type="protein sequence ID" value="WEL19242.1"/>
    <property type="molecule type" value="Genomic_DNA"/>
</dbReference>
<organism evidence="1 2">
    <name type="scientific">Candidatus Nanohalococcus occultus</name>
    <dbReference type="NCBI Taxonomy" id="2978047"/>
    <lineage>
        <taxon>Archaea</taxon>
        <taxon>Candidatus Nanohalarchaeota</taxon>
        <taxon>Candidatus Nanohalarchaeota incertae sedis</taxon>
        <taxon>Candidatus Nanohalococcus</taxon>
    </lineage>
</organism>
<accession>A0ABY8CDI3</accession>
<keyword evidence="2" id="KW-1185">Reference proteome</keyword>
<protein>
    <submittedName>
        <fullName evidence="1">Uncharacterized protein</fullName>
    </submittedName>
</protein>
<dbReference type="RefSeq" id="WP_347722113.1">
    <property type="nucleotide sequence ID" value="NZ_CP104395.1"/>
</dbReference>
<name>A0ABY8CDI3_9ARCH</name>
<proteinExistence type="predicted"/>
<evidence type="ECO:0000313" key="1">
    <source>
        <dbReference type="EMBL" id="WEL19242.1"/>
    </source>
</evidence>
<sequence>MGFEGETVVISNGQEVYIWRPERSQSNYRATERAKSFIEPVSQENSFRLTVDEYASRQENRIWVDPRGLSQKVEEGCVARLRNKIPAILHSSCGSIETVLEFKYRLTRPGTVNAIVCSKNYCENRKSLVDETVKVDYIGELIEKQVDAKKNPLKP</sequence>
<reference evidence="1 2" key="1">
    <citation type="submission" date="2022-09" db="EMBL/GenBank/DDBJ databases">
        <title>Xylan utilization by haloarchaea-nanohaloarchaea associations.</title>
        <authorList>
            <person name="Yakimov M."/>
        </authorList>
    </citation>
    <scope>NUCLEOTIDE SEQUENCE [LARGE SCALE GENOMIC DNA]</scope>
    <source>
        <strain evidence="1 2">SVXNc</strain>
    </source>
</reference>
<gene>
    <name evidence="1" type="ORF">SVXNc_0213</name>
</gene>
<dbReference type="GeneID" id="90589648"/>
<evidence type="ECO:0000313" key="2">
    <source>
        <dbReference type="Proteomes" id="UP001218034"/>
    </source>
</evidence>
<dbReference type="Proteomes" id="UP001218034">
    <property type="component" value="Chromosome"/>
</dbReference>